<dbReference type="Gene3D" id="1.10.287.130">
    <property type="match status" value="1"/>
</dbReference>
<dbReference type="InterPro" id="IPR036097">
    <property type="entry name" value="HisK_dim/P_sf"/>
</dbReference>
<evidence type="ECO:0000256" key="8">
    <source>
        <dbReference type="SAM" id="MobiDB-lite"/>
    </source>
</evidence>
<evidence type="ECO:0000313" key="13">
    <source>
        <dbReference type="Proteomes" id="UP001287286"/>
    </source>
</evidence>
<feature type="domain" description="HAMP" evidence="11">
    <location>
        <begin position="546"/>
        <end position="598"/>
    </location>
</feature>
<feature type="domain" description="HAMP" evidence="11">
    <location>
        <begin position="362"/>
        <end position="414"/>
    </location>
</feature>
<evidence type="ECO:0000259" key="10">
    <source>
        <dbReference type="PROSITE" id="PS50110"/>
    </source>
</evidence>
<dbReference type="InterPro" id="IPR005467">
    <property type="entry name" value="His_kinase_dom"/>
</dbReference>
<keyword evidence="13" id="KW-1185">Reference proteome</keyword>
<dbReference type="SUPFAM" id="SSF58104">
    <property type="entry name" value="Methyl-accepting chemotaxis protein (MCP) signaling domain"/>
    <property type="match status" value="2"/>
</dbReference>
<evidence type="ECO:0000259" key="11">
    <source>
        <dbReference type="PROSITE" id="PS50885"/>
    </source>
</evidence>
<dbReference type="SUPFAM" id="SSF158472">
    <property type="entry name" value="HAMP domain-like"/>
    <property type="match status" value="1"/>
</dbReference>
<gene>
    <name evidence="12" type="ORF">Purlil1_12339</name>
</gene>
<dbReference type="PRINTS" id="PR00344">
    <property type="entry name" value="BCTRLSENSOR"/>
</dbReference>
<dbReference type="Gene3D" id="3.30.565.10">
    <property type="entry name" value="Histidine kinase-like ATPase, C-terminal domain"/>
    <property type="match status" value="1"/>
</dbReference>
<dbReference type="SMART" id="SM00388">
    <property type="entry name" value="HisKA"/>
    <property type="match status" value="1"/>
</dbReference>
<name>A0ABR0BI64_PURLI</name>
<dbReference type="Pfam" id="PF00672">
    <property type="entry name" value="HAMP"/>
    <property type="match status" value="3"/>
</dbReference>
<dbReference type="EC" id="2.7.13.3" evidence="2"/>
<dbReference type="InterPro" id="IPR003660">
    <property type="entry name" value="HAMP_dom"/>
</dbReference>
<dbReference type="PROSITE" id="PS50109">
    <property type="entry name" value="HIS_KIN"/>
    <property type="match status" value="1"/>
</dbReference>
<dbReference type="PANTHER" id="PTHR45339">
    <property type="entry name" value="HYBRID SIGNAL TRANSDUCTION HISTIDINE KINASE J"/>
    <property type="match status" value="1"/>
</dbReference>
<dbReference type="CDD" id="cd16922">
    <property type="entry name" value="HATPase_EvgS-ArcB-TorS-like"/>
    <property type="match status" value="1"/>
</dbReference>
<dbReference type="CDD" id="cd06225">
    <property type="entry name" value="HAMP"/>
    <property type="match status" value="4"/>
</dbReference>
<dbReference type="Pfam" id="PF02518">
    <property type="entry name" value="HATPase_c"/>
    <property type="match status" value="1"/>
</dbReference>
<feature type="modified residue" description="4-aspartylphosphate" evidence="7">
    <location>
        <position position="1134"/>
    </location>
</feature>
<dbReference type="Pfam" id="PF00072">
    <property type="entry name" value="Response_reg"/>
    <property type="match status" value="1"/>
</dbReference>
<evidence type="ECO:0000256" key="2">
    <source>
        <dbReference type="ARBA" id="ARBA00012438"/>
    </source>
</evidence>
<evidence type="ECO:0000256" key="6">
    <source>
        <dbReference type="ARBA" id="ARBA00023012"/>
    </source>
</evidence>
<dbReference type="InterPro" id="IPR003594">
    <property type="entry name" value="HATPase_dom"/>
</dbReference>
<evidence type="ECO:0000313" key="12">
    <source>
        <dbReference type="EMBL" id="KAK4077303.1"/>
    </source>
</evidence>
<dbReference type="PROSITE" id="PS50110">
    <property type="entry name" value="RESPONSE_REGULATORY"/>
    <property type="match status" value="1"/>
</dbReference>
<reference evidence="12 13" key="1">
    <citation type="journal article" date="2024" name="Microbiol. Resour. Announc.">
        <title>Genome annotations for the ascomycete fungi Trichoderma harzianum, Trichoderma aggressivum, and Purpureocillium lilacinum.</title>
        <authorList>
            <person name="Beijen E.P.W."/>
            <person name="Ohm R.A."/>
        </authorList>
    </citation>
    <scope>NUCLEOTIDE SEQUENCE [LARGE SCALE GENOMIC DNA]</scope>
    <source>
        <strain evidence="12 13">CBS 150709</strain>
    </source>
</reference>
<dbReference type="SMART" id="SM00448">
    <property type="entry name" value="REC"/>
    <property type="match status" value="1"/>
</dbReference>
<evidence type="ECO:0000256" key="1">
    <source>
        <dbReference type="ARBA" id="ARBA00000085"/>
    </source>
</evidence>
<feature type="domain" description="Response regulatory" evidence="10">
    <location>
        <begin position="1085"/>
        <end position="1204"/>
    </location>
</feature>
<keyword evidence="4" id="KW-0808">Transferase</keyword>
<dbReference type="PANTHER" id="PTHR45339:SF1">
    <property type="entry name" value="HYBRID SIGNAL TRANSDUCTION HISTIDINE KINASE J"/>
    <property type="match status" value="1"/>
</dbReference>
<feature type="domain" description="HAMP" evidence="11">
    <location>
        <begin position="270"/>
        <end position="322"/>
    </location>
</feature>
<dbReference type="InterPro" id="IPR001789">
    <property type="entry name" value="Sig_transdc_resp-reg_receiver"/>
</dbReference>
<dbReference type="InterPro" id="IPR003661">
    <property type="entry name" value="HisK_dim/P_dom"/>
</dbReference>
<feature type="domain" description="Histidine kinase" evidence="9">
    <location>
        <begin position="712"/>
        <end position="937"/>
    </location>
</feature>
<dbReference type="Gene3D" id="1.20.120.1530">
    <property type="match status" value="3"/>
</dbReference>
<keyword evidence="3 7" id="KW-0597">Phosphoprotein</keyword>
<dbReference type="CDD" id="cd17546">
    <property type="entry name" value="REC_hyHK_CKI1_RcsC-like"/>
    <property type="match status" value="1"/>
</dbReference>
<proteinExistence type="predicted"/>
<evidence type="ECO:0000259" key="9">
    <source>
        <dbReference type="PROSITE" id="PS50109"/>
    </source>
</evidence>
<comment type="caution">
    <text evidence="12">The sequence shown here is derived from an EMBL/GenBank/DDBJ whole genome shotgun (WGS) entry which is preliminary data.</text>
</comment>
<evidence type="ECO:0000256" key="3">
    <source>
        <dbReference type="ARBA" id="ARBA00022553"/>
    </source>
</evidence>
<dbReference type="InterPro" id="IPR036890">
    <property type="entry name" value="HATPase_C_sf"/>
</dbReference>
<feature type="domain" description="HAMP" evidence="11">
    <location>
        <begin position="638"/>
        <end position="690"/>
    </location>
</feature>
<dbReference type="EMBL" id="JAWRVI010000099">
    <property type="protein sequence ID" value="KAK4077303.1"/>
    <property type="molecule type" value="Genomic_DNA"/>
</dbReference>
<feature type="region of interest" description="Disordered" evidence="8">
    <location>
        <begin position="1284"/>
        <end position="1309"/>
    </location>
</feature>
<dbReference type="PROSITE" id="PS50885">
    <property type="entry name" value="HAMP"/>
    <property type="match status" value="6"/>
</dbReference>
<evidence type="ECO:0000256" key="4">
    <source>
        <dbReference type="ARBA" id="ARBA00022679"/>
    </source>
</evidence>
<dbReference type="SUPFAM" id="SSF55874">
    <property type="entry name" value="ATPase domain of HSP90 chaperone/DNA topoisomerase II/histidine kinase"/>
    <property type="match status" value="1"/>
</dbReference>
<dbReference type="CDD" id="cd00082">
    <property type="entry name" value="HisKA"/>
    <property type="match status" value="1"/>
</dbReference>
<dbReference type="Pfam" id="PF18947">
    <property type="entry name" value="HAMP_2"/>
    <property type="match status" value="2"/>
</dbReference>
<dbReference type="InterPro" id="IPR004358">
    <property type="entry name" value="Sig_transdc_His_kin-like_C"/>
</dbReference>
<evidence type="ECO:0000256" key="7">
    <source>
        <dbReference type="PROSITE-ProRule" id="PRU00169"/>
    </source>
</evidence>
<dbReference type="Pfam" id="PF00512">
    <property type="entry name" value="HisKA"/>
    <property type="match status" value="1"/>
</dbReference>
<comment type="catalytic activity">
    <reaction evidence="1">
        <text>ATP + protein L-histidine = ADP + protein N-phospho-L-histidine.</text>
        <dbReference type="EC" id="2.7.13.3"/>
    </reaction>
</comment>
<dbReference type="SMART" id="SM00304">
    <property type="entry name" value="HAMP"/>
    <property type="match status" value="6"/>
</dbReference>
<feature type="domain" description="HAMP" evidence="11">
    <location>
        <begin position="454"/>
        <end position="506"/>
    </location>
</feature>
<feature type="domain" description="HAMP" evidence="11">
    <location>
        <begin position="188"/>
        <end position="243"/>
    </location>
</feature>
<accession>A0ABR0BI64</accession>
<keyword evidence="6" id="KW-0902">Two-component regulatory system</keyword>
<sequence>MDGETLLTTIAKILASLGTSSEQSPSADLCASITLLSCNSPAGSLLKLELEKLALRVGQLTRKASTTVSVVLPETPDEIGDNIFGRDGGPDTPFIDPSKLPLEHAKSANTADTLGRLASQRPDDATLVASRPHIEVQPDLLDHRHREYNVNAPPLNQKRSQPPSNEVLEQHHVVTLERELWRHRKANEAFQKALQEIGEIITAVASGDLTRKVRMDTVELDPEITTFKRTINAMMDRLQTFASEVSRVAREVGTEGLLGGQARIVNIMAQNLTDQVREIASVTTAVAHGDLTKKIERPAKGEILQLQQTINTMVDQLRTFASEVTRVARDVGTEGMLGGQADVEGAQGMWNDLTVNVNAMAHNLTTQVRDIIKVTTAVAKGDLTQKVQADCSGEIFELKSTINSMVDQLQQFAREVTKIAREVGTEGRLGGQATVHDVEGTWKDLTENVNGMAMNLTTQVREIAKVTTAVAKGDLSKKIGVEVKGEFLELKNTINQMVDRLGTFAAEVSKVAREVGTDGTLGGQAQVSNVEGKWKDLTENVNTMASNLTVQVRSISAVTQAIANGDMSQTIDVEASGEIQVLKETINNMVNRLSSFCYEMQRVAKDVGLDGKMGAQADIAGLSGRWKEITTDVNTMASNLTTQVRAFSDITNLATDGDFTKLVDVEASGEMDELKGKINQMISNLRDSIQRNTQAREAAELANKSKSEFLANMSHEIRTPMNGIIGMTQLTLDTELTQYQREMLNIVKSLANSLLTIIDDILDLSKIEARMVVLEDIPYTLRGTVFNALKTLAVKANEKFLELKFKVDNSVPDHVIGDSFRLRQIILNLVGNAIKFTEHGQVSLTIKECAEQAGTAHDEYVIEFIVEDTGIGIATDKLDLIFDTFQQADGSMTRKFGGTGLGLSISKRLVQLMGGVLWVHSETGKGSQFHFTCKVKLAPDDNQGIRKQLNPYQGHQVILVDKAQSKSGVDLMAMVKLLGLHPVLVSSEQGSALAGVEKDGALSYDAILVDSVVTATTLRAAREFQDLPIVLLAPVVDVSLKACVDLGIASNVTTPCRLIELGAGMVPALETRATLSFPKGTRALEILLAEDNTINQKLAVKILQKHQHAVTVASNGLEAVEAVKSKSFDLVLMDIQMPVMGGFEATAKIRDYERSTGIPRTPIIALTAHAMMGDREKCIQAGMDEYLSKPLQQHLLLDIILRTCLEVLDKVQAYQTSAVYLDALEARFNATKVLLERWRTSVGIDRRRLLPEHRPVLDNKDATETVTHSLHIIIKATCDATNVRPDEGQAVGPGDDDSSGVTWPKSPYV</sequence>
<dbReference type="SMART" id="SM00387">
    <property type="entry name" value="HATPase_c"/>
    <property type="match status" value="1"/>
</dbReference>
<protein>
    <recommendedName>
        <fullName evidence="2">histidine kinase</fullName>
        <ecNumber evidence="2">2.7.13.3</ecNumber>
    </recommendedName>
</protein>
<dbReference type="SUPFAM" id="SSF47384">
    <property type="entry name" value="Homodimeric domain of signal transducing histidine kinase"/>
    <property type="match status" value="1"/>
</dbReference>
<dbReference type="InterPro" id="IPR011006">
    <property type="entry name" value="CheY-like_superfamily"/>
</dbReference>
<dbReference type="SUPFAM" id="SSF52172">
    <property type="entry name" value="CheY-like"/>
    <property type="match status" value="1"/>
</dbReference>
<organism evidence="12 13">
    <name type="scientific">Purpureocillium lilacinum</name>
    <name type="common">Paecilomyces lilacinus</name>
    <dbReference type="NCBI Taxonomy" id="33203"/>
    <lineage>
        <taxon>Eukaryota</taxon>
        <taxon>Fungi</taxon>
        <taxon>Dikarya</taxon>
        <taxon>Ascomycota</taxon>
        <taxon>Pezizomycotina</taxon>
        <taxon>Sordariomycetes</taxon>
        <taxon>Hypocreomycetidae</taxon>
        <taxon>Hypocreales</taxon>
        <taxon>Ophiocordycipitaceae</taxon>
        <taxon>Purpureocillium</taxon>
    </lineage>
</organism>
<keyword evidence="5" id="KW-0418">Kinase</keyword>
<dbReference type="Proteomes" id="UP001287286">
    <property type="component" value="Unassembled WGS sequence"/>
</dbReference>
<evidence type="ECO:0000256" key="5">
    <source>
        <dbReference type="ARBA" id="ARBA00022777"/>
    </source>
</evidence>
<dbReference type="Gene3D" id="3.40.50.2300">
    <property type="match status" value="1"/>
</dbReference>